<gene>
    <name evidence="4" type="ORF">GQF02_04000</name>
</gene>
<comment type="caution">
    <text evidence="4">The sequence shown here is derived from an EMBL/GenBank/DDBJ whole genome shotgun (WGS) entry which is preliminary data.</text>
</comment>
<evidence type="ECO:0000313" key="5">
    <source>
        <dbReference type="Proteomes" id="UP000467214"/>
    </source>
</evidence>
<evidence type="ECO:0000259" key="3">
    <source>
        <dbReference type="SMART" id="SM00829"/>
    </source>
</evidence>
<dbReference type="InterPro" id="IPR020843">
    <property type="entry name" value="ER"/>
</dbReference>
<dbReference type="InterPro" id="IPR013154">
    <property type="entry name" value="ADH-like_N"/>
</dbReference>
<dbReference type="SUPFAM" id="SSF50129">
    <property type="entry name" value="GroES-like"/>
    <property type="match status" value="1"/>
</dbReference>
<proteinExistence type="predicted"/>
<dbReference type="GO" id="GO:0035925">
    <property type="term" value="F:mRNA 3'-UTR AU-rich region binding"/>
    <property type="evidence" value="ECO:0007669"/>
    <property type="project" value="TreeGrafter"/>
</dbReference>
<dbReference type="GO" id="GO:0070402">
    <property type="term" value="F:NADPH binding"/>
    <property type="evidence" value="ECO:0007669"/>
    <property type="project" value="TreeGrafter"/>
</dbReference>
<dbReference type="GO" id="GO:0003960">
    <property type="term" value="F:quinone reductase (NADPH) activity"/>
    <property type="evidence" value="ECO:0007669"/>
    <property type="project" value="TreeGrafter"/>
</dbReference>
<name>A0A845BLN9_9NEIS</name>
<organism evidence="4 5">
    <name type="scientific">Craterilacuibacter sinensis</name>
    <dbReference type="NCBI Taxonomy" id="2686017"/>
    <lineage>
        <taxon>Bacteria</taxon>
        <taxon>Pseudomonadati</taxon>
        <taxon>Pseudomonadota</taxon>
        <taxon>Betaproteobacteria</taxon>
        <taxon>Neisseriales</taxon>
        <taxon>Neisseriaceae</taxon>
        <taxon>Craterilacuibacter</taxon>
    </lineage>
</organism>
<dbReference type="Pfam" id="PF08240">
    <property type="entry name" value="ADH_N"/>
    <property type="match status" value="1"/>
</dbReference>
<protein>
    <submittedName>
        <fullName evidence="4">Zinc-binding dehydrogenase</fullName>
    </submittedName>
</protein>
<keyword evidence="1" id="KW-0521">NADP</keyword>
<feature type="domain" description="Enoyl reductase (ER)" evidence="3">
    <location>
        <begin position="10"/>
        <end position="319"/>
    </location>
</feature>
<dbReference type="SUPFAM" id="SSF51735">
    <property type="entry name" value="NAD(P)-binding Rossmann-fold domains"/>
    <property type="match status" value="1"/>
</dbReference>
<dbReference type="SMART" id="SM00829">
    <property type="entry name" value="PKS_ER"/>
    <property type="match status" value="1"/>
</dbReference>
<dbReference type="Pfam" id="PF13602">
    <property type="entry name" value="ADH_zinc_N_2"/>
    <property type="match status" value="1"/>
</dbReference>
<reference evidence="4 5" key="1">
    <citation type="submission" date="2019-12" db="EMBL/GenBank/DDBJ databases">
        <title>Neisseriaceae gen. nov. sp. Genome sequencing and assembly.</title>
        <authorList>
            <person name="Liu Z."/>
            <person name="Li A."/>
        </authorList>
    </citation>
    <scope>NUCLEOTIDE SEQUENCE [LARGE SCALE GENOMIC DNA]</scope>
    <source>
        <strain evidence="4 5">B2N2-7</strain>
    </source>
</reference>
<dbReference type="Proteomes" id="UP000467214">
    <property type="component" value="Unassembled WGS sequence"/>
</dbReference>
<dbReference type="CDD" id="cd08271">
    <property type="entry name" value="MDR5"/>
    <property type="match status" value="1"/>
</dbReference>
<evidence type="ECO:0000313" key="4">
    <source>
        <dbReference type="EMBL" id="MXR36138.1"/>
    </source>
</evidence>
<dbReference type="Gene3D" id="3.90.180.10">
    <property type="entry name" value="Medium-chain alcohol dehydrogenases, catalytic domain"/>
    <property type="match status" value="1"/>
</dbReference>
<dbReference type="InterPro" id="IPR036291">
    <property type="entry name" value="NAD(P)-bd_dom_sf"/>
</dbReference>
<evidence type="ECO:0000256" key="1">
    <source>
        <dbReference type="ARBA" id="ARBA00022857"/>
    </source>
</evidence>
<keyword evidence="5" id="KW-1185">Reference proteome</keyword>
<keyword evidence="2" id="KW-0560">Oxidoreductase</keyword>
<dbReference type="PANTHER" id="PTHR48106">
    <property type="entry name" value="QUINONE OXIDOREDUCTASE PIG3-RELATED"/>
    <property type="match status" value="1"/>
</dbReference>
<dbReference type="InterPro" id="IPR011032">
    <property type="entry name" value="GroES-like_sf"/>
</dbReference>
<accession>A0A845BLN9</accession>
<dbReference type="EMBL" id="WSSB01000003">
    <property type="protein sequence ID" value="MXR36138.1"/>
    <property type="molecule type" value="Genomic_DNA"/>
</dbReference>
<dbReference type="GO" id="GO:0005829">
    <property type="term" value="C:cytosol"/>
    <property type="evidence" value="ECO:0007669"/>
    <property type="project" value="TreeGrafter"/>
</dbReference>
<sequence length="324" mass="34324">MQAWTWTQPGQPTDLILRHLERPQPQAGEVLIENHAVGLNPVDWKFIDWGHPRWQDGHIPGVDGAGVVIATGAGVALPVGSRVAYYQSLFRDGSFASHSVLAANMVMRVPDGLDFATAASLPCPALTASQAIAKLPPAAGAPVLVTRAGGAVGTLLVQLLARAGFEVWAATSDRHHHRLASLGAHHCVDERSPNWRAQLQQTGTPFYAVIDSASGTEAARLAPLIAYNGHLVCIQDRQEVPPLPAFTSALSLHEVALNSVHEHAHAAARAALMATGEALLEDVAQQRLQGVPLEALPFDALPEALQAIKDGQMAARPVLVMAQG</sequence>
<evidence type="ECO:0000256" key="2">
    <source>
        <dbReference type="ARBA" id="ARBA00023002"/>
    </source>
</evidence>
<dbReference type="PANTHER" id="PTHR48106:SF13">
    <property type="entry name" value="QUINONE OXIDOREDUCTASE-RELATED"/>
    <property type="match status" value="1"/>
</dbReference>
<dbReference type="Gene3D" id="3.40.50.720">
    <property type="entry name" value="NAD(P)-binding Rossmann-like Domain"/>
    <property type="match status" value="1"/>
</dbReference>
<dbReference type="AlphaFoldDB" id="A0A845BLN9"/>